<organism evidence="3 4">
    <name type="scientific">Anaerobutyricum hallii</name>
    <dbReference type="NCBI Taxonomy" id="39488"/>
    <lineage>
        <taxon>Bacteria</taxon>
        <taxon>Bacillati</taxon>
        <taxon>Bacillota</taxon>
        <taxon>Clostridia</taxon>
        <taxon>Lachnospirales</taxon>
        <taxon>Lachnospiraceae</taxon>
        <taxon>Anaerobutyricum</taxon>
    </lineage>
</organism>
<reference evidence="4" key="1">
    <citation type="submission" date="2017-09" db="EMBL/GenBank/DDBJ databases">
        <authorList>
            <person name="Shetty A S."/>
        </authorList>
    </citation>
    <scope>NUCLEOTIDE SEQUENCE [LARGE SCALE GENOMIC DNA]</scope>
</reference>
<dbReference type="PANTHER" id="PTHR43208">
    <property type="entry name" value="ABC TRANSPORTER SUBSTRATE-BINDING PROTEIN"/>
    <property type="match status" value="1"/>
</dbReference>
<dbReference type="RefSeq" id="WP_096240851.1">
    <property type="nucleotide sequence ID" value="NZ_LT907978.1"/>
</dbReference>
<protein>
    <submittedName>
        <fullName evidence="3">ABC transporter substrate-binding protein PnrA-like</fullName>
    </submittedName>
</protein>
<dbReference type="InterPro" id="IPR052910">
    <property type="entry name" value="ABC-Purine-Binding"/>
</dbReference>
<dbReference type="PANTHER" id="PTHR43208:SF1">
    <property type="entry name" value="ABC TRANSPORTER SUBSTRATE-BINDING PROTEIN"/>
    <property type="match status" value="1"/>
</dbReference>
<dbReference type="GO" id="GO:0005886">
    <property type="term" value="C:plasma membrane"/>
    <property type="evidence" value="ECO:0007669"/>
    <property type="project" value="InterPro"/>
</dbReference>
<dbReference type="KEGG" id="ehl:EHLA_2281"/>
<dbReference type="STRING" id="39488.ERS852450_00520"/>
<accession>A0A285PUH7</accession>
<proteinExistence type="predicted"/>
<dbReference type="Pfam" id="PF02608">
    <property type="entry name" value="Bmp"/>
    <property type="match status" value="1"/>
</dbReference>
<evidence type="ECO:0000313" key="3">
    <source>
        <dbReference type="EMBL" id="SOB72907.1"/>
    </source>
</evidence>
<gene>
    <name evidence="3" type="ORF">EHLA_2281</name>
</gene>
<dbReference type="EMBL" id="LT907978">
    <property type="protein sequence ID" value="SOB72907.1"/>
    <property type="molecule type" value="Genomic_DNA"/>
</dbReference>
<sequence length="631" mass="72205">MMTEEYKEEYKKARKAAMKQYRTCASKGWSLYPPVLDEVSAYVKTAGEEVLGEMEIPLSLVTGTRTVGRQNAFSKGFLPILPESSEFARKWITLYEAQMEEGIRDPILVYEFMHQFYVQEGNKRVSVMKYLDASRIMAKVIRVIPEKTDDPSVKLYYEFMEFYRSTKIYDIDCKQPGNYAKLLELMGKERNEACSDEERKKLGSLFYHFSSIYHANAAARNEGEVLSAGDAFLIYLGIFSYEEAVSKPASKLREEILKMWKEFVSVKEAAPVKRLLEPEDKKPAFWNKLLNSTQKLSIAFVYDKKPDTSSWLYAHELGRLHLEEVFPEKVETRSYIGDVERAVSDGNQVIFTTTPLLMPDSLKAALKYPEVQIFNCSLNYAWKSIPTYYARMYEVKFLTGLIAGSMAKGENIGYEADYPIYGSIANINAFAIGVAMVNPNIKIYLNWTSGKEDKTTAYTEQLAVVSAKDMISADGYNRRFGLYSNKNGEILNIATSVLDWGIFYEKIIQQMLDGTWKRVSDKETVSRNYWWGLSAGVESLICSSQMPYGTKRLVNTFQNLIIEGSFHPFEGVFYDKNGKEYGKKDTILSNEEIITMDWLFSNIVGEIPEKYELKEQAKPIVELQGVKGEKE</sequence>
<dbReference type="InterPro" id="IPR003760">
    <property type="entry name" value="PnrA-like"/>
</dbReference>
<evidence type="ECO:0000313" key="4">
    <source>
        <dbReference type="Proteomes" id="UP000217549"/>
    </source>
</evidence>
<dbReference type="Proteomes" id="UP000217549">
    <property type="component" value="Chromosome I"/>
</dbReference>
<dbReference type="Gene3D" id="3.40.50.2300">
    <property type="match status" value="2"/>
</dbReference>
<evidence type="ECO:0000259" key="2">
    <source>
        <dbReference type="Pfam" id="PF02608"/>
    </source>
</evidence>
<dbReference type="AlphaFoldDB" id="A0A285PUH7"/>
<evidence type="ECO:0000256" key="1">
    <source>
        <dbReference type="ARBA" id="ARBA00022729"/>
    </source>
</evidence>
<name>A0A285PUH7_9FIRM</name>
<feature type="domain" description="ABC transporter substrate-binding protein PnrA-like" evidence="2">
    <location>
        <begin position="321"/>
        <end position="457"/>
    </location>
</feature>
<keyword evidence="4" id="KW-1185">Reference proteome</keyword>
<keyword evidence="1" id="KW-0732">Signal</keyword>